<reference evidence="2 3" key="1">
    <citation type="submission" date="2020-05" db="EMBL/GenBank/DDBJ databases">
        <title>Genome Sequencing of Type Strains.</title>
        <authorList>
            <person name="Lemaire J.F."/>
            <person name="Inderbitzin P."/>
            <person name="Gregorio O.A."/>
            <person name="Collins S.B."/>
            <person name="Wespe N."/>
            <person name="Knight-Connoni V."/>
        </authorList>
    </citation>
    <scope>NUCLEOTIDE SEQUENCE [LARGE SCALE GENOMIC DNA]</scope>
    <source>
        <strain evidence="2 3">DSM 100049</strain>
    </source>
</reference>
<proteinExistence type="predicted"/>
<dbReference type="Proteomes" id="UP000536441">
    <property type="component" value="Unassembled WGS sequence"/>
</dbReference>
<name>A0A7Y6B819_9SPHN</name>
<evidence type="ECO:0000259" key="1">
    <source>
        <dbReference type="Pfam" id="PF00535"/>
    </source>
</evidence>
<dbReference type="SUPFAM" id="SSF53448">
    <property type="entry name" value="Nucleotide-diphospho-sugar transferases"/>
    <property type="match status" value="1"/>
</dbReference>
<dbReference type="EMBL" id="JABMCH010000071">
    <property type="protein sequence ID" value="NUU48810.1"/>
    <property type="molecule type" value="Genomic_DNA"/>
</dbReference>
<keyword evidence="3" id="KW-1185">Reference proteome</keyword>
<dbReference type="Pfam" id="PF00535">
    <property type="entry name" value="Glycos_transf_2"/>
    <property type="match status" value="1"/>
</dbReference>
<protein>
    <submittedName>
        <fullName evidence="2">Glycosyltransferase</fullName>
    </submittedName>
</protein>
<gene>
    <name evidence="2" type="ORF">HP438_17720</name>
</gene>
<comment type="caution">
    <text evidence="2">The sequence shown here is derived from an EMBL/GenBank/DDBJ whole genome shotgun (WGS) entry which is preliminary data.</text>
</comment>
<organism evidence="2 3">
    <name type="scientific">Sphingomonas zeae</name>
    <dbReference type="NCBI Taxonomy" id="1646122"/>
    <lineage>
        <taxon>Bacteria</taxon>
        <taxon>Pseudomonadati</taxon>
        <taxon>Pseudomonadota</taxon>
        <taxon>Alphaproteobacteria</taxon>
        <taxon>Sphingomonadales</taxon>
        <taxon>Sphingomonadaceae</taxon>
        <taxon>Sphingomonas</taxon>
    </lineage>
</organism>
<dbReference type="InterPro" id="IPR029044">
    <property type="entry name" value="Nucleotide-diphossugar_trans"/>
</dbReference>
<dbReference type="InterPro" id="IPR001173">
    <property type="entry name" value="Glyco_trans_2-like"/>
</dbReference>
<accession>A0A7Y6B819</accession>
<dbReference type="GO" id="GO:0016740">
    <property type="term" value="F:transferase activity"/>
    <property type="evidence" value="ECO:0007669"/>
    <property type="project" value="UniProtKB-KW"/>
</dbReference>
<sequence length="344" mass="37798">MTTIDIGIFAHNEEAGIGAMLRDLAGQSILRDDRFSVRVVVLANGCRDKTAAAARDAVLAFPDPAMVEVLDLAEGGKSRTWNRFVHEFARPDADLLAFLDADIGLPQQDVLARLAAFLDEHPGVDATSSQPVKDIDYHPVPLGFVERLISAGGGSMGNLRTSICGQLYVMRGGVARSLRVPIGLPVEDGFIRHALITNRFADPIRYDRIDQPEGAIHLYESERRLGSLIRHQIRIVVGGAINAAVFGYIIPLRARDGEAALVAQLDQAARDPNWLSALLRRELPRARFGWVPWPFLTDRTTYFLKNGPYTPRKTLMAVIGFGFDSLAFMAAQIRLARGKGAGFW</sequence>
<evidence type="ECO:0000313" key="2">
    <source>
        <dbReference type="EMBL" id="NUU48810.1"/>
    </source>
</evidence>
<evidence type="ECO:0000313" key="3">
    <source>
        <dbReference type="Proteomes" id="UP000536441"/>
    </source>
</evidence>
<keyword evidence="2" id="KW-0808">Transferase</keyword>
<feature type="domain" description="Glycosyltransferase 2-like" evidence="1">
    <location>
        <begin position="6"/>
        <end position="129"/>
    </location>
</feature>
<dbReference type="Gene3D" id="3.90.550.10">
    <property type="entry name" value="Spore Coat Polysaccharide Biosynthesis Protein SpsA, Chain A"/>
    <property type="match status" value="1"/>
</dbReference>
<dbReference type="RefSeq" id="WP_175313511.1">
    <property type="nucleotide sequence ID" value="NZ_CBCRYR010000034.1"/>
</dbReference>
<dbReference type="AlphaFoldDB" id="A0A7Y6B819"/>